<dbReference type="InterPro" id="IPR002350">
    <property type="entry name" value="Kazal_dom"/>
</dbReference>
<dbReference type="GO" id="GO:0043252">
    <property type="term" value="P:sodium-independent organic anion transport"/>
    <property type="evidence" value="ECO:0007669"/>
    <property type="project" value="TreeGrafter"/>
</dbReference>
<feature type="transmembrane region" description="Helical" evidence="8">
    <location>
        <begin position="528"/>
        <end position="547"/>
    </location>
</feature>
<dbReference type="InterPro" id="IPR004156">
    <property type="entry name" value="OATP"/>
</dbReference>
<dbReference type="PANTHER" id="PTHR11388:SF153">
    <property type="entry name" value="SOLUTE CARRIER ORGANIC ANION TRANSPORTER FAMILY MEMBER"/>
    <property type="match status" value="1"/>
</dbReference>
<evidence type="ECO:0000256" key="7">
    <source>
        <dbReference type="ARBA" id="ARBA00023157"/>
    </source>
</evidence>
<feature type="transmembrane region" description="Helical" evidence="8">
    <location>
        <begin position="72"/>
        <end position="91"/>
    </location>
</feature>
<feature type="transmembrane region" description="Helical" evidence="8">
    <location>
        <begin position="575"/>
        <end position="597"/>
    </location>
</feature>
<dbReference type="EMBL" id="CADEPM010000002">
    <property type="protein sequence ID" value="CAB3400976.1"/>
    <property type="molecule type" value="Genomic_DNA"/>
</dbReference>
<dbReference type="GO" id="GO:0015347">
    <property type="term" value="F:sodium-independent organic anion transmembrane transporter activity"/>
    <property type="evidence" value="ECO:0007669"/>
    <property type="project" value="TreeGrafter"/>
</dbReference>
<dbReference type="NCBIfam" id="TIGR00805">
    <property type="entry name" value="oat"/>
    <property type="match status" value="1"/>
</dbReference>
<evidence type="ECO:0000313" key="11">
    <source>
        <dbReference type="EMBL" id="CAB3400976.1"/>
    </source>
</evidence>
<evidence type="ECO:0000256" key="4">
    <source>
        <dbReference type="ARBA" id="ARBA00022692"/>
    </source>
</evidence>
<dbReference type="PROSITE" id="PS50850">
    <property type="entry name" value="MFS"/>
    <property type="match status" value="1"/>
</dbReference>
<evidence type="ECO:0000256" key="1">
    <source>
        <dbReference type="ARBA" id="ARBA00004651"/>
    </source>
</evidence>
<dbReference type="PANTHER" id="PTHR11388">
    <property type="entry name" value="ORGANIC ANION TRANSPORTER"/>
    <property type="match status" value="1"/>
</dbReference>
<accession>A0A8S1EJL6</accession>
<keyword evidence="5 8" id="KW-1133">Transmembrane helix</keyword>
<feature type="transmembrane region" description="Helical" evidence="8">
    <location>
        <begin position="232"/>
        <end position="257"/>
    </location>
</feature>
<reference evidence="11 12" key="1">
    <citation type="submission" date="2020-04" db="EMBL/GenBank/DDBJ databases">
        <authorList>
            <person name="Laetsch R D."/>
            <person name="Stevens L."/>
            <person name="Kumar S."/>
            <person name="Blaxter L. M."/>
        </authorList>
    </citation>
    <scope>NUCLEOTIDE SEQUENCE [LARGE SCALE GENOMIC DNA]</scope>
</reference>
<sequence>MGDTPKKNEKTYLFGFSWFHPKSLQFLASFIPFMIILSLNGFFQGAIVNGLISTSISSIEKRFDLTSTQSGIFAATYDVFVTAGLLPLALYAKRVIKVRCIGWGMIFVGIGSLLILLPEIIAGKYTATALKKEVCDPKRVANLKFRSFLLLLLSQAFTGIGASPLFTYGFSCIDEFDGHARTGRNMAIYMSATTIGPAVAFILGGMSLWTWGDFWRTRPTDMGIENQNDPRWIGAWWLGFLVCGVFSLFTALPLTMFPQKLKDTDKRKVKDVQRTDASLNQDFSNHKYEFFKIFAMFLCNRTIMCLVLMQTLESMLMNGYITFVPKLIETLFSFSSGASSAITGAMVVPVGVFANFIGGYLSKRFNNQFKHSVYTVICFTIFAGFCSSCLLLQCSSPNLMHVNVNESILSKNDIKNTCSAGCHCDELFNPVCATDIQLSFLSPCHAGCADGENVKFGASNWTNCACASKNGFVEKGFCKSSCTLKMAIFFTMFCIMAFSIFVTGPILQSASVRVVHHEHRDHFLCYGWLWMRILGSIPGAVLFGIIIDQNCLYWQKDCDGSKCQYYDSKNLGFSFFFFTVIVKSTCAVLLYIAAISYKEIKKPDESEESKNSPNECSQDIALKLAKRLSSDVSPDTMVY</sequence>
<protein>
    <recommendedName>
        <fullName evidence="8">Solute carrier organic anion transporter family member</fullName>
    </recommendedName>
</protein>
<keyword evidence="8" id="KW-0406">Ion transport</keyword>
<dbReference type="FunFam" id="1.20.1250.20:FF:000528">
    <property type="entry name" value="Solute carrier organic anion transporter family member"/>
    <property type="match status" value="1"/>
</dbReference>
<keyword evidence="12" id="KW-1185">Reference proteome</keyword>
<dbReference type="InterPro" id="IPR036259">
    <property type="entry name" value="MFS_trans_sf"/>
</dbReference>
<keyword evidence="4 8" id="KW-0812">Transmembrane</keyword>
<comment type="similarity">
    <text evidence="2 8">Belongs to the organo anion transporter (TC 2.A.60) family.</text>
</comment>
<evidence type="ECO:0000259" key="9">
    <source>
        <dbReference type="PROSITE" id="PS50850"/>
    </source>
</evidence>
<evidence type="ECO:0000313" key="12">
    <source>
        <dbReference type="Proteomes" id="UP000494206"/>
    </source>
</evidence>
<dbReference type="Proteomes" id="UP000494206">
    <property type="component" value="Unassembled WGS sequence"/>
</dbReference>
<feature type="transmembrane region" description="Helical" evidence="8">
    <location>
        <begin position="486"/>
        <end position="507"/>
    </location>
</feature>
<feature type="domain" description="Major facilitator superfamily (MFS) profile" evidence="9">
    <location>
        <begin position="34"/>
        <end position="598"/>
    </location>
</feature>
<dbReference type="SUPFAM" id="SSF103473">
    <property type="entry name" value="MFS general substrate transporter"/>
    <property type="match status" value="1"/>
</dbReference>
<evidence type="ECO:0000259" key="10">
    <source>
        <dbReference type="PROSITE" id="PS51465"/>
    </source>
</evidence>
<evidence type="ECO:0000256" key="2">
    <source>
        <dbReference type="ARBA" id="ARBA00009657"/>
    </source>
</evidence>
<evidence type="ECO:0000256" key="6">
    <source>
        <dbReference type="ARBA" id="ARBA00023136"/>
    </source>
</evidence>
<comment type="caution">
    <text evidence="11">The sequence shown here is derived from an EMBL/GenBank/DDBJ whole genome shotgun (WGS) entry which is preliminary data.</text>
</comment>
<evidence type="ECO:0000256" key="3">
    <source>
        <dbReference type="ARBA" id="ARBA00022475"/>
    </source>
</evidence>
<comment type="caution">
    <text evidence="8">Lacks conserved residue(s) required for the propagation of feature annotation.</text>
</comment>
<comment type="subcellular location">
    <subcellularLocation>
        <location evidence="1 8">Cell membrane</location>
        <topology evidence="1 8">Multi-pass membrane protein</topology>
    </subcellularLocation>
</comment>
<proteinExistence type="inferred from homology"/>
<dbReference type="InterPro" id="IPR020846">
    <property type="entry name" value="MFS_dom"/>
</dbReference>
<feature type="transmembrane region" description="Helical" evidence="8">
    <location>
        <begin position="103"/>
        <end position="125"/>
    </location>
</feature>
<feature type="transmembrane region" description="Helical" evidence="8">
    <location>
        <begin position="332"/>
        <end position="361"/>
    </location>
</feature>
<feature type="transmembrane region" description="Helical" evidence="8">
    <location>
        <begin position="145"/>
        <end position="166"/>
    </location>
</feature>
<dbReference type="GO" id="GO:0006811">
    <property type="term" value="P:monoatomic ion transport"/>
    <property type="evidence" value="ECO:0007669"/>
    <property type="project" value="UniProtKB-KW"/>
</dbReference>
<evidence type="ECO:0000256" key="5">
    <source>
        <dbReference type="ARBA" id="ARBA00022989"/>
    </source>
</evidence>
<dbReference type="PROSITE" id="PS51465">
    <property type="entry name" value="KAZAL_2"/>
    <property type="match status" value="1"/>
</dbReference>
<dbReference type="Pfam" id="PF03137">
    <property type="entry name" value="OATP"/>
    <property type="match status" value="1"/>
</dbReference>
<keyword evidence="6 8" id="KW-0472">Membrane</keyword>
<dbReference type="OrthoDB" id="5062115at2759"/>
<feature type="transmembrane region" description="Helical" evidence="8">
    <location>
        <begin position="26"/>
        <end position="52"/>
    </location>
</feature>
<dbReference type="Gene3D" id="1.20.1250.20">
    <property type="entry name" value="MFS general substrate transporter like domains"/>
    <property type="match status" value="1"/>
</dbReference>
<keyword evidence="7" id="KW-1015">Disulfide bond</keyword>
<keyword evidence="8" id="KW-0813">Transport</keyword>
<feature type="transmembrane region" description="Helical" evidence="8">
    <location>
        <begin position="187"/>
        <end position="212"/>
    </location>
</feature>
<gene>
    <name evidence="11" type="ORF">CBOVIS_LOCUS3792</name>
</gene>
<feature type="transmembrane region" description="Helical" evidence="8">
    <location>
        <begin position="373"/>
        <end position="393"/>
    </location>
</feature>
<evidence type="ECO:0000256" key="8">
    <source>
        <dbReference type="RuleBase" id="RU362056"/>
    </source>
</evidence>
<dbReference type="GO" id="GO:0016323">
    <property type="term" value="C:basolateral plasma membrane"/>
    <property type="evidence" value="ECO:0007669"/>
    <property type="project" value="TreeGrafter"/>
</dbReference>
<dbReference type="AlphaFoldDB" id="A0A8S1EJL6"/>
<organism evidence="11 12">
    <name type="scientific">Caenorhabditis bovis</name>
    <dbReference type="NCBI Taxonomy" id="2654633"/>
    <lineage>
        <taxon>Eukaryota</taxon>
        <taxon>Metazoa</taxon>
        <taxon>Ecdysozoa</taxon>
        <taxon>Nematoda</taxon>
        <taxon>Chromadorea</taxon>
        <taxon>Rhabditida</taxon>
        <taxon>Rhabditina</taxon>
        <taxon>Rhabditomorpha</taxon>
        <taxon>Rhabditoidea</taxon>
        <taxon>Rhabditidae</taxon>
        <taxon>Peloderinae</taxon>
        <taxon>Caenorhabditis</taxon>
    </lineage>
</organism>
<feature type="domain" description="Kazal-like" evidence="10">
    <location>
        <begin position="412"/>
        <end position="465"/>
    </location>
</feature>
<name>A0A8S1EJL6_9PELO</name>
<keyword evidence="3" id="KW-1003">Cell membrane</keyword>